<comment type="caution">
    <text evidence="9">The sequence shown here is derived from an EMBL/GenBank/DDBJ whole genome shotgun (WGS) entry which is preliminary data.</text>
</comment>
<dbReference type="Proteomes" id="UP000681722">
    <property type="component" value="Unassembled WGS sequence"/>
</dbReference>
<dbReference type="EC" id="2.4.2.-" evidence="6"/>
<evidence type="ECO:0000313" key="12">
    <source>
        <dbReference type="Proteomes" id="UP000663829"/>
    </source>
</evidence>
<dbReference type="Proteomes" id="UP000677228">
    <property type="component" value="Unassembled WGS sequence"/>
</dbReference>
<evidence type="ECO:0000313" key="8">
    <source>
        <dbReference type="EMBL" id="CAF1125425.1"/>
    </source>
</evidence>
<keyword evidence="3 6" id="KW-0808">Transferase</keyword>
<keyword evidence="2 6" id="KW-0328">Glycosyltransferase</keyword>
<dbReference type="AlphaFoldDB" id="A0A814R3H0"/>
<accession>A0A814R3H0</accession>
<dbReference type="GO" id="GO:0003950">
    <property type="term" value="F:NAD+ poly-ADP-ribosyltransferase activity"/>
    <property type="evidence" value="ECO:0007669"/>
    <property type="project" value="UniProtKB-UniRule"/>
</dbReference>
<reference evidence="9" key="1">
    <citation type="submission" date="2021-02" db="EMBL/GenBank/DDBJ databases">
        <authorList>
            <person name="Nowell W R."/>
        </authorList>
    </citation>
    <scope>NUCLEOTIDE SEQUENCE</scope>
</reference>
<dbReference type="EMBL" id="CAJOBC010006183">
    <property type="protein sequence ID" value="CAF3890053.1"/>
    <property type="molecule type" value="Genomic_DNA"/>
</dbReference>
<name>A0A814R3H0_9BILA</name>
<feature type="domain" description="PARP catalytic" evidence="7">
    <location>
        <begin position="83"/>
        <end position="256"/>
    </location>
</feature>
<evidence type="ECO:0000256" key="3">
    <source>
        <dbReference type="ARBA" id="ARBA00022679"/>
    </source>
</evidence>
<dbReference type="SUPFAM" id="SSF56399">
    <property type="entry name" value="ADP-ribosylation"/>
    <property type="match status" value="1"/>
</dbReference>
<dbReference type="EMBL" id="CAJNOK010010816">
    <property type="protein sequence ID" value="CAF1125425.1"/>
    <property type="molecule type" value="Genomic_DNA"/>
</dbReference>
<dbReference type="PROSITE" id="PS51059">
    <property type="entry name" value="PARP_CATALYTIC"/>
    <property type="match status" value="1"/>
</dbReference>
<gene>
    <name evidence="9" type="ORF">GPM918_LOCUS19963</name>
    <name evidence="8" type="ORF">OVA965_LOCUS20385</name>
    <name evidence="10" type="ORF">SRO942_LOCUS19960</name>
    <name evidence="11" type="ORF">TMI583_LOCUS20744</name>
</gene>
<dbReference type="PANTHER" id="PTHR14453:SF67">
    <property type="entry name" value="POLY [ADP-RIBOSE] POLYMERASE"/>
    <property type="match status" value="1"/>
</dbReference>
<dbReference type="OrthoDB" id="6133115at2759"/>
<sequence length="256" mass="28442">MGNAAGLQAKLWLPQALKPGLSTTGNGKIEVEKGDITAQKVDVIIGTSSSEILKKAIINAAGDVVRTADCRSRDLVASVNYKLPETWVRSTGDKILFPVSKANNEYESICTDFDKAMKGKSKQMIKIERIQNERWYIQYLAHSQGFRKRLNGDTEMRLYHGCSQEAANAIIHSCFNRSFAGMHGTAYGYGVYFSSNAAYSHDYTNPNFNGERCMFAARVLIGKTIRGNSSMRTQPIGYDSTTDEKHIFVTYHDAQA</sequence>
<evidence type="ECO:0000256" key="1">
    <source>
        <dbReference type="ARBA" id="ARBA00004123"/>
    </source>
</evidence>
<keyword evidence="4 6" id="KW-0520">NAD</keyword>
<dbReference type="Proteomes" id="UP000663829">
    <property type="component" value="Unassembled WGS sequence"/>
</dbReference>
<evidence type="ECO:0000256" key="6">
    <source>
        <dbReference type="RuleBase" id="RU362114"/>
    </source>
</evidence>
<dbReference type="GO" id="GO:0010629">
    <property type="term" value="P:negative regulation of gene expression"/>
    <property type="evidence" value="ECO:0007669"/>
    <property type="project" value="TreeGrafter"/>
</dbReference>
<dbReference type="Proteomes" id="UP000682733">
    <property type="component" value="Unassembled WGS sequence"/>
</dbReference>
<dbReference type="Pfam" id="PF00644">
    <property type="entry name" value="PARP"/>
    <property type="match status" value="1"/>
</dbReference>
<evidence type="ECO:0000313" key="10">
    <source>
        <dbReference type="EMBL" id="CAF3890053.1"/>
    </source>
</evidence>
<dbReference type="InterPro" id="IPR043472">
    <property type="entry name" value="Macro_dom-like"/>
</dbReference>
<dbReference type="GO" id="GO:0003714">
    <property type="term" value="F:transcription corepressor activity"/>
    <property type="evidence" value="ECO:0007669"/>
    <property type="project" value="TreeGrafter"/>
</dbReference>
<dbReference type="InterPro" id="IPR052056">
    <property type="entry name" value="Mono-ARTD/PARP"/>
</dbReference>
<evidence type="ECO:0000256" key="4">
    <source>
        <dbReference type="ARBA" id="ARBA00023027"/>
    </source>
</evidence>
<dbReference type="GO" id="GO:0005634">
    <property type="term" value="C:nucleus"/>
    <property type="evidence" value="ECO:0007669"/>
    <property type="project" value="UniProtKB-SubCell"/>
</dbReference>
<comment type="subcellular location">
    <subcellularLocation>
        <location evidence="1">Nucleus</location>
    </subcellularLocation>
</comment>
<proteinExistence type="predicted"/>
<dbReference type="GO" id="GO:0005737">
    <property type="term" value="C:cytoplasm"/>
    <property type="evidence" value="ECO:0007669"/>
    <property type="project" value="TreeGrafter"/>
</dbReference>
<dbReference type="EMBL" id="CAJNOQ010006183">
    <property type="protein sequence ID" value="CAF1126505.1"/>
    <property type="molecule type" value="Genomic_DNA"/>
</dbReference>
<dbReference type="SUPFAM" id="SSF52949">
    <property type="entry name" value="Macro domain-like"/>
    <property type="match status" value="1"/>
</dbReference>
<keyword evidence="5" id="KW-0539">Nucleus</keyword>
<dbReference type="Gene3D" id="3.90.228.10">
    <property type="match status" value="1"/>
</dbReference>
<protein>
    <recommendedName>
        <fullName evidence="6">Poly [ADP-ribose] polymerase</fullName>
        <shortName evidence="6">PARP</shortName>
        <ecNumber evidence="6">2.4.2.-</ecNumber>
    </recommendedName>
</protein>
<evidence type="ECO:0000256" key="2">
    <source>
        <dbReference type="ARBA" id="ARBA00022676"/>
    </source>
</evidence>
<dbReference type="PANTHER" id="PTHR14453">
    <property type="entry name" value="PARP/ZINC FINGER CCCH TYPE DOMAIN CONTAINING PROTEIN"/>
    <property type="match status" value="1"/>
</dbReference>
<evidence type="ECO:0000259" key="7">
    <source>
        <dbReference type="PROSITE" id="PS51059"/>
    </source>
</evidence>
<dbReference type="InterPro" id="IPR012317">
    <property type="entry name" value="Poly(ADP-ribose)pol_cat_dom"/>
</dbReference>
<evidence type="ECO:0000313" key="11">
    <source>
        <dbReference type="EMBL" id="CAF3902873.1"/>
    </source>
</evidence>
<keyword evidence="12" id="KW-1185">Reference proteome</keyword>
<evidence type="ECO:0000256" key="5">
    <source>
        <dbReference type="ARBA" id="ARBA00023242"/>
    </source>
</evidence>
<organism evidence="9 12">
    <name type="scientific">Didymodactylos carnosus</name>
    <dbReference type="NCBI Taxonomy" id="1234261"/>
    <lineage>
        <taxon>Eukaryota</taxon>
        <taxon>Metazoa</taxon>
        <taxon>Spiralia</taxon>
        <taxon>Gnathifera</taxon>
        <taxon>Rotifera</taxon>
        <taxon>Eurotatoria</taxon>
        <taxon>Bdelloidea</taxon>
        <taxon>Philodinida</taxon>
        <taxon>Philodinidae</taxon>
        <taxon>Didymodactylos</taxon>
    </lineage>
</organism>
<evidence type="ECO:0000313" key="9">
    <source>
        <dbReference type="EMBL" id="CAF1126505.1"/>
    </source>
</evidence>
<dbReference type="EMBL" id="CAJOBA010019218">
    <property type="protein sequence ID" value="CAF3902873.1"/>
    <property type="molecule type" value="Genomic_DNA"/>
</dbReference>